<evidence type="ECO:0000313" key="11">
    <source>
        <dbReference type="Proteomes" id="UP001175261"/>
    </source>
</evidence>
<dbReference type="AlphaFoldDB" id="A0AA39GLR1"/>
<dbReference type="SUPFAM" id="SSF57701">
    <property type="entry name" value="Zn2/Cys6 DNA-binding domain"/>
    <property type="match status" value="1"/>
</dbReference>
<keyword evidence="2" id="KW-0479">Metal-binding</keyword>
<comment type="subcellular location">
    <subcellularLocation>
        <location evidence="1">Nucleus</location>
    </subcellularLocation>
</comment>
<dbReference type="PROSITE" id="PS00463">
    <property type="entry name" value="ZN2_CY6_FUNGAL_1"/>
    <property type="match status" value="1"/>
</dbReference>
<evidence type="ECO:0000256" key="4">
    <source>
        <dbReference type="ARBA" id="ARBA00023015"/>
    </source>
</evidence>
<feature type="domain" description="Zn(2)-C6 fungal-type" evidence="9">
    <location>
        <begin position="33"/>
        <end position="65"/>
    </location>
</feature>
<evidence type="ECO:0000259" key="9">
    <source>
        <dbReference type="PROSITE" id="PS50048"/>
    </source>
</evidence>
<dbReference type="Pfam" id="PF04082">
    <property type="entry name" value="Fungal_trans"/>
    <property type="match status" value="1"/>
</dbReference>
<protein>
    <recommendedName>
        <fullName evidence="9">Zn(2)-C6 fungal-type domain-containing protein</fullName>
    </recommendedName>
</protein>
<dbReference type="GO" id="GO:0008270">
    <property type="term" value="F:zinc ion binding"/>
    <property type="evidence" value="ECO:0007669"/>
    <property type="project" value="InterPro"/>
</dbReference>
<dbReference type="GO" id="GO:0045944">
    <property type="term" value="P:positive regulation of transcription by RNA polymerase II"/>
    <property type="evidence" value="ECO:0007669"/>
    <property type="project" value="TreeGrafter"/>
</dbReference>
<keyword evidence="3" id="KW-0862">Zinc</keyword>
<gene>
    <name evidence="10" type="ORF">NLU13_3296</name>
</gene>
<dbReference type="InterPro" id="IPR052202">
    <property type="entry name" value="Yeast_MetPath_Reg"/>
</dbReference>
<evidence type="ECO:0000256" key="8">
    <source>
        <dbReference type="SAM" id="MobiDB-lite"/>
    </source>
</evidence>
<proteinExistence type="predicted"/>
<comment type="caution">
    <text evidence="10">The sequence shown here is derived from an EMBL/GenBank/DDBJ whole genome shotgun (WGS) entry which is preliminary data.</text>
</comment>
<reference evidence="10" key="1">
    <citation type="submission" date="2022-10" db="EMBL/GenBank/DDBJ databases">
        <title>Determination and structural analysis of whole genome sequence of Sarocladium strictum F4-1.</title>
        <authorList>
            <person name="Hu L."/>
            <person name="Jiang Y."/>
        </authorList>
    </citation>
    <scope>NUCLEOTIDE SEQUENCE</scope>
    <source>
        <strain evidence="10">F4-1</strain>
    </source>
</reference>
<evidence type="ECO:0000256" key="5">
    <source>
        <dbReference type="ARBA" id="ARBA00023125"/>
    </source>
</evidence>
<name>A0AA39GLR1_SARSR</name>
<dbReference type="GO" id="GO:0000981">
    <property type="term" value="F:DNA-binding transcription factor activity, RNA polymerase II-specific"/>
    <property type="evidence" value="ECO:0007669"/>
    <property type="project" value="InterPro"/>
</dbReference>
<organism evidence="10 11">
    <name type="scientific">Sarocladium strictum</name>
    <name type="common">Black bundle disease fungus</name>
    <name type="synonym">Acremonium strictum</name>
    <dbReference type="NCBI Taxonomy" id="5046"/>
    <lineage>
        <taxon>Eukaryota</taxon>
        <taxon>Fungi</taxon>
        <taxon>Dikarya</taxon>
        <taxon>Ascomycota</taxon>
        <taxon>Pezizomycotina</taxon>
        <taxon>Sordariomycetes</taxon>
        <taxon>Hypocreomycetidae</taxon>
        <taxon>Hypocreales</taxon>
        <taxon>Sarocladiaceae</taxon>
        <taxon>Sarocladium</taxon>
    </lineage>
</organism>
<feature type="region of interest" description="Disordered" evidence="8">
    <location>
        <begin position="90"/>
        <end position="111"/>
    </location>
</feature>
<dbReference type="InterPro" id="IPR007219">
    <property type="entry name" value="XnlR_reg_dom"/>
</dbReference>
<dbReference type="InterPro" id="IPR001138">
    <property type="entry name" value="Zn2Cys6_DnaBD"/>
</dbReference>
<evidence type="ECO:0000256" key="3">
    <source>
        <dbReference type="ARBA" id="ARBA00022833"/>
    </source>
</evidence>
<evidence type="ECO:0000256" key="1">
    <source>
        <dbReference type="ARBA" id="ARBA00004123"/>
    </source>
</evidence>
<dbReference type="Gene3D" id="4.10.240.10">
    <property type="entry name" value="Zn(2)-C6 fungal-type DNA-binding domain"/>
    <property type="match status" value="1"/>
</dbReference>
<dbReference type="CDD" id="cd00067">
    <property type="entry name" value="GAL4"/>
    <property type="match status" value="1"/>
</dbReference>
<dbReference type="CDD" id="cd12148">
    <property type="entry name" value="fungal_TF_MHR"/>
    <property type="match status" value="1"/>
</dbReference>
<sequence length="635" mass="70925">MAQEAAQALSGGPELAARFHQRPQLRISQVLSACAFCKTRKIKCDGVAPACGGCTKFGRSATCSLACATGSQLTRDYPSFLHDRIQKLQNQLQRAQGDGAPTRRPVPSEDRPSLAQQIQETPTSVDTLIADIGAVPVLASSYSATGDGPTLSSILLGAATKQGFSSLEAEQHDGSPASLPRRDVALRLVQHYIDHVYPRLPFFSLQGFWAQFNSVYSSSSAPHDPSNPPAEDTEQGYSTFTVLIVLSIASSSLSRSADSVVSSRAQQLFNAALEFRESAVRPNTIVGVQSLLFLIQYATLNPSVLDAWYLIGVGIRSCVDLGLHQDPQPLESVSPSLSETRRRLWWSMYSFDRSISLGCGRPIGISDSVITAQLPTFRIESTATEDQIQGYLQRYRALQIQSRIYDQLGQDSAPDRTSQRVLSDLSENLESWSRGNLPEYDQTLIESEWLMGRMLLYRPCRLVPERTPQDLHWLWQASVRFSTLYRQLVESNDIFYVQIASEKLYWAGLAALYSFWHLRSVQGNSTVEPIQQLDLWNVVQDVLYSIRTLSERWDEGRVLAREFERASKRVVSRAGHRDDMGARYGDDFPDEVDDFANYISLTSMRAAHREEEIGPTWGVRSYDGELRQLVSDMLD</sequence>
<evidence type="ECO:0000256" key="7">
    <source>
        <dbReference type="ARBA" id="ARBA00023242"/>
    </source>
</evidence>
<keyword evidence="6" id="KW-0804">Transcription</keyword>
<dbReference type="GO" id="GO:0005634">
    <property type="term" value="C:nucleus"/>
    <property type="evidence" value="ECO:0007669"/>
    <property type="project" value="UniProtKB-SubCell"/>
</dbReference>
<dbReference type="PANTHER" id="PTHR47782:SF2">
    <property type="entry name" value="TRANSCRIPTION FACTOR, PUTATIVE (AFU_ORTHOLOGUE AFUA_4G12570)-RELATED"/>
    <property type="match status" value="1"/>
</dbReference>
<dbReference type="SMART" id="SM00066">
    <property type="entry name" value="GAL4"/>
    <property type="match status" value="1"/>
</dbReference>
<evidence type="ECO:0000313" key="10">
    <source>
        <dbReference type="EMBL" id="KAK0389723.1"/>
    </source>
</evidence>
<dbReference type="Proteomes" id="UP001175261">
    <property type="component" value="Unassembled WGS sequence"/>
</dbReference>
<evidence type="ECO:0000256" key="6">
    <source>
        <dbReference type="ARBA" id="ARBA00023163"/>
    </source>
</evidence>
<dbReference type="EMBL" id="JAPDFR010000002">
    <property type="protein sequence ID" value="KAK0389723.1"/>
    <property type="molecule type" value="Genomic_DNA"/>
</dbReference>
<dbReference type="GO" id="GO:0006351">
    <property type="term" value="P:DNA-templated transcription"/>
    <property type="evidence" value="ECO:0007669"/>
    <property type="project" value="InterPro"/>
</dbReference>
<dbReference type="Pfam" id="PF00172">
    <property type="entry name" value="Zn_clus"/>
    <property type="match status" value="1"/>
</dbReference>
<dbReference type="GO" id="GO:0043565">
    <property type="term" value="F:sequence-specific DNA binding"/>
    <property type="evidence" value="ECO:0007669"/>
    <property type="project" value="TreeGrafter"/>
</dbReference>
<evidence type="ECO:0000256" key="2">
    <source>
        <dbReference type="ARBA" id="ARBA00022723"/>
    </source>
</evidence>
<dbReference type="PROSITE" id="PS50048">
    <property type="entry name" value="ZN2_CY6_FUNGAL_2"/>
    <property type="match status" value="1"/>
</dbReference>
<keyword evidence="11" id="KW-1185">Reference proteome</keyword>
<dbReference type="InterPro" id="IPR036864">
    <property type="entry name" value="Zn2-C6_fun-type_DNA-bd_sf"/>
</dbReference>
<dbReference type="SMART" id="SM00906">
    <property type="entry name" value="Fungal_trans"/>
    <property type="match status" value="1"/>
</dbReference>
<dbReference type="PANTHER" id="PTHR47782">
    <property type="entry name" value="ZN(II)2CYS6 TRANSCRIPTION FACTOR (EUROFUNG)-RELATED"/>
    <property type="match status" value="1"/>
</dbReference>
<keyword evidence="4" id="KW-0805">Transcription regulation</keyword>
<keyword evidence="7" id="KW-0539">Nucleus</keyword>
<accession>A0AA39GLR1</accession>
<keyword evidence="5" id="KW-0238">DNA-binding</keyword>